<sequence length="147" mass="16944">MVKSRSIRCRSYDETGMGEIVINSTQKQRERTTTGSIRRSVISFVKAIIPFPPQLIDCSLPGQDREIFDVSCTSLRQDRVRDILPRRRWSKKAELKGICLETPREQPITSRAPIKKHQPSHSFMFWNTLFEPDETEPGDRGSRILNG</sequence>
<accession>A0A8S9NWF4</accession>
<dbReference type="Proteomes" id="UP000712600">
    <property type="component" value="Unassembled WGS sequence"/>
</dbReference>
<dbReference type="AlphaFoldDB" id="A0A8S9NWF4"/>
<organism evidence="1 2">
    <name type="scientific">Brassica cretica</name>
    <name type="common">Mustard</name>
    <dbReference type="NCBI Taxonomy" id="69181"/>
    <lineage>
        <taxon>Eukaryota</taxon>
        <taxon>Viridiplantae</taxon>
        <taxon>Streptophyta</taxon>
        <taxon>Embryophyta</taxon>
        <taxon>Tracheophyta</taxon>
        <taxon>Spermatophyta</taxon>
        <taxon>Magnoliopsida</taxon>
        <taxon>eudicotyledons</taxon>
        <taxon>Gunneridae</taxon>
        <taxon>Pentapetalae</taxon>
        <taxon>rosids</taxon>
        <taxon>malvids</taxon>
        <taxon>Brassicales</taxon>
        <taxon>Brassicaceae</taxon>
        <taxon>Brassiceae</taxon>
        <taxon>Brassica</taxon>
    </lineage>
</organism>
<evidence type="ECO:0000313" key="1">
    <source>
        <dbReference type="EMBL" id="KAF3506990.1"/>
    </source>
</evidence>
<comment type="caution">
    <text evidence="1">The sequence shown here is derived from an EMBL/GenBank/DDBJ whole genome shotgun (WGS) entry which is preliminary data.</text>
</comment>
<evidence type="ECO:0000313" key="2">
    <source>
        <dbReference type="Proteomes" id="UP000712600"/>
    </source>
</evidence>
<proteinExistence type="predicted"/>
<gene>
    <name evidence="1" type="ORF">F2Q69_00003530</name>
</gene>
<dbReference type="EMBL" id="QGKX02001521">
    <property type="protein sequence ID" value="KAF3506990.1"/>
    <property type="molecule type" value="Genomic_DNA"/>
</dbReference>
<reference evidence="1" key="1">
    <citation type="submission" date="2019-12" db="EMBL/GenBank/DDBJ databases">
        <title>Genome sequencing and annotation of Brassica cretica.</title>
        <authorList>
            <person name="Studholme D.J."/>
            <person name="Sarris P."/>
        </authorList>
    </citation>
    <scope>NUCLEOTIDE SEQUENCE</scope>
    <source>
        <strain evidence="1">PFS-109/04</strain>
        <tissue evidence="1">Leaf</tissue>
    </source>
</reference>
<protein>
    <submittedName>
        <fullName evidence="1">Uncharacterized protein</fullName>
    </submittedName>
</protein>
<name>A0A8S9NWF4_BRACR</name>